<dbReference type="Proteomes" id="UP000681722">
    <property type="component" value="Unassembled WGS sequence"/>
</dbReference>
<name>A0A815V8T1_9BILA</name>
<dbReference type="EMBL" id="CAJNOQ010024684">
    <property type="protein sequence ID" value="CAF1529869.1"/>
    <property type="molecule type" value="Genomic_DNA"/>
</dbReference>
<organism evidence="1 3">
    <name type="scientific">Didymodactylos carnosus</name>
    <dbReference type="NCBI Taxonomy" id="1234261"/>
    <lineage>
        <taxon>Eukaryota</taxon>
        <taxon>Metazoa</taxon>
        <taxon>Spiralia</taxon>
        <taxon>Gnathifera</taxon>
        <taxon>Rotifera</taxon>
        <taxon>Eurotatoria</taxon>
        <taxon>Bdelloidea</taxon>
        <taxon>Philodinida</taxon>
        <taxon>Philodinidae</taxon>
        <taxon>Didymodactylos</taxon>
    </lineage>
</organism>
<sequence>MSINHEQLITADYASSLRRQTTAFSTLEDSNEKFNFEDFLIILLDTSHSHNGYSCFDSLSQLRRIVDVSRIFDNVQKCYNYLLSVKNEKMFLIMANSRIDDKIWRHIFILSQIVRIYILDTNITLNNILYSSVKLKTDLKNHQKIYYFTCKQLFLAKVQQIGSSKIIVCLDFIDDDILKLHSSNRGFCTIDECLAYIMVVESSNVILIGLSTCDNLLKYIHRDRYALMLPSLNSIYILDICDINISQEIDYFINNGDFFLTLIQDIAPRTQQRLIFSSDNKEMSLRSL</sequence>
<gene>
    <name evidence="1" type="ORF">GPM918_LOCUS37986</name>
    <name evidence="2" type="ORF">SRO942_LOCUS38773</name>
</gene>
<dbReference type="AlphaFoldDB" id="A0A815V8T1"/>
<protein>
    <submittedName>
        <fullName evidence="1">Uncharacterized protein</fullName>
    </submittedName>
</protein>
<evidence type="ECO:0000313" key="2">
    <source>
        <dbReference type="EMBL" id="CAF4388994.1"/>
    </source>
</evidence>
<dbReference type="Proteomes" id="UP000663829">
    <property type="component" value="Unassembled WGS sequence"/>
</dbReference>
<comment type="caution">
    <text evidence="1">The sequence shown here is derived from an EMBL/GenBank/DDBJ whole genome shotgun (WGS) entry which is preliminary data.</text>
</comment>
<dbReference type="EMBL" id="CAJOBC010090260">
    <property type="protein sequence ID" value="CAF4388994.1"/>
    <property type="molecule type" value="Genomic_DNA"/>
</dbReference>
<evidence type="ECO:0000313" key="3">
    <source>
        <dbReference type="Proteomes" id="UP000663829"/>
    </source>
</evidence>
<proteinExistence type="predicted"/>
<accession>A0A815V8T1</accession>
<reference evidence="1" key="1">
    <citation type="submission" date="2021-02" db="EMBL/GenBank/DDBJ databases">
        <authorList>
            <person name="Nowell W R."/>
        </authorList>
    </citation>
    <scope>NUCLEOTIDE SEQUENCE</scope>
</reference>
<keyword evidence="3" id="KW-1185">Reference proteome</keyword>
<evidence type="ECO:0000313" key="1">
    <source>
        <dbReference type="EMBL" id="CAF1529869.1"/>
    </source>
</evidence>